<name>A0A7S0GIF1_9STRA</name>
<organism evidence="1">
    <name type="scientific">Proboscia inermis</name>
    <dbReference type="NCBI Taxonomy" id="420281"/>
    <lineage>
        <taxon>Eukaryota</taxon>
        <taxon>Sar</taxon>
        <taxon>Stramenopiles</taxon>
        <taxon>Ochrophyta</taxon>
        <taxon>Bacillariophyta</taxon>
        <taxon>Coscinodiscophyceae</taxon>
        <taxon>Rhizosoleniophycidae</taxon>
        <taxon>Rhizosoleniales</taxon>
        <taxon>Rhizosoleniaceae</taxon>
        <taxon>Proboscia</taxon>
    </lineage>
</organism>
<evidence type="ECO:0008006" key="2">
    <source>
        <dbReference type="Google" id="ProtNLM"/>
    </source>
</evidence>
<proteinExistence type="predicted"/>
<dbReference type="EMBL" id="HBEL01033276">
    <property type="protein sequence ID" value="CAD8419488.1"/>
    <property type="molecule type" value="Transcribed_RNA"/>
</dbReference>
<reference evidence="1" key="1">
    <citation type="submission" date="2021-01" db="EMBL/GenBank/DDBJ databases">
        <authorList>
            <person name="Corre E."/>
            <person name="Pelletier E."/>
            <person name="Niang G."/>
            <person name="Scheremetjew M."/>
            <person name="Finn R."/>
            <person name="Kale V."/>
            <person name="Holt S."/>
            <person name="Cochrane G."/>
            <person name="Meng A."/>
            <person name="Brown T."/>
            <person name="Cohen L."/>
        </authorList>
    </citation>
    <scope>NUCLEOTIDE SEQUENCE</scope>
    <source>
        <strain evidence="1">CCAP1064/1</strain>
    </source>
</reference>
<dbReference type="InterPro" id="IPR011989">
    <property type="entry name" value="ARM-like"/>
</dbReference>
<dbReference type="SUPFAM" id="SSF48371">
    <property type="entry name" value="ARM repeat"/>
    <property type="match status" value="1"/>
</dbReference>
<protein>
    <recommendedName>
        <fullName evidence="2">IBB domain-containing protein</fullName>
    </recommendedName>
</protein>
<dbReference type="AlphaFoldDB" id="A0A7S0GIF1"/>
<gene>
    <name evidence="1" type="ORF">PINE0816_LOCUS15623</name>
</gene>
<sequence length="214" mass="24078">MLKLHLNKLPINTAVNFLITSLIQKALSHEVKFPVAQLMESDKNDREYSSQGPQRNKIHPSCNVGLSEPLKCISDDDPFGVTKLSSIVTDERYRENAQIHELGIETILLYAKKKNRIPSDITCDEELALVTALLCSLRLFPASRQIQWRGCLAITSLCVKSPINIELEGKGAVRVLVDCYNRFANDDDLKMQCLWAISSLCQRSEKLCLITICT</sequence>
<dbReference type="Gene3D" id="1.25.10.10">
    <property type="entry name" value="Leucine-rich Repeat Variant"/>
    <property type="match status" value="1"/>
</dbReference>
<dbReference type="InterPro" id="IPR016024">
    <property type="entry name" value="ARM-type_fold"/>
</dbReference>
<evidence type="ECO:0000313" key="1">
    <source>
        <dbReference type="EMBL" id="CAD8419488.1"/>
    </source>
</evidence>
<accession>A0A7S0GIF1</accession>